<proteinExistence type="inferred from homology"/>
<evidence type="ECO:0000256" key="11">
    <source>
        <dbReference type="RuleBase" id="RU000688"/>
    </source>
</evidence>
<gene>
    <name evidence="14" type="ORF">GDO78_019451</name>
</gene>
<evidence type="ECO:0000256" key="9">
    <source>
        <dbReference type="ARBA" id="ARBA00023170"/>
    </source>
</evidence>
<evidence type="ECO:0000256" key="10">
    <source>
        <dbReference type="ARBA" id="ARBA00023224"/>
    </source>
</evidence>
<feature type="domain" description="G-protein coupled receptors family 1 profile" evidence="13">
    <location>
        <begin position="41"/>
        <end position="289"/>
    </location>
</feature>
<dbReference type="GO" id="GO:0004930">
    <property type="term" value="F:G protein-coupled receptor activity"/>
    <property type="evidence" value="ECO:0007669"/>
    <property type="project" value="UniProtKB-KW"/>
</dbReference>
<dbReference type="PROSITE" id="PS00237">
    <property type="entry name" value="G_PROTEIN_RECEP_F1_1"/>
    <property type="match status" value="1"/>
</dbReference>
<dbReference type="Pfam" id="PF13853">
    <property type="entry name" value="7tm_4"/>
    <property type="match status" value="1"/>
</dbReference>
<accession>A0A8J6BCM6</accession>
<dbReference type="PANTHER" id="PTHR26452">
    <property type="entry name" value="OLFACTORY RECEPTOR"/>
    <property type="match status" value="1"/>
</dbReference>
<dbReference type="GO" id="GO:0004984">
    <property type="term" value="F:olfactory receptor activity"/>
    <property type="evidence" value="ECO:0007669"/>
    <property type="project" value="InterPro"/>
</dbReference>
<dbReference type="InterPro" id="IPR050516">
    <property type="entry name" value="Olfactory_GPCR"/>
</dbReference>
<dbReference type="GO" id="GO:0005886">
    <property type="term" value="C:plasma membrane"/>
    <property type="evidence" value="ECO:0007669"/>
    <property type="project" value="UniProtKB-SubCell"/>
</dbReference>
<dbReference type="InterPro" id="IPR017452">
    <property type="entry name" value="GPCR_Rhodpsn_7TM"/>
</dbReference>
<keyword evidence="10 11" id="KW-0807">Transducer</keyword>
<evidence type="ECO:0000256" key="1">
    <source>
        <dbReference type="ARBA" id="ARBA00004651"/>
    </source>
</evidence>
<evidence type="ECO:0000256" key="8">
    <source>
        <dbReference type="ARBA" id="ARBA00023136"/>
    </source>
</evidence>
<evidence type="ECO:0000256" key="6">
    <source>
        <dbReference type="ARBA" id="ARBA00022989"/>
    </source>
</evidence>
<evidence type="ECO:0000313" key="15">
    <source>
        <dbReference type="Proteomes" id="UP000770717"/>
    </source>
</evidence>
<keyword evidence="15" id="KW-1185">Reference proteome</keyword>
<dbReference type="Gene3D" id="1.20.1070.10">
    <property type="entry name" value="Rhodopsin 7-helix transmembrane proteins"/>
    <property type="match status" value="1"/>
</dbReference>
<evidence type="ECO:0000313" key="14">
    <source>
        <dbReference type="EMBL" id="KAG9464746.1"/>
    </source>
</evidence>
<feature type="transmembrane region" description="Helical" evidence="12">
    <location>
        <begin position="200"/>
        <end position="226"/>
    </location>
</feature>
<dbReference type="AlphaFoldDB" id="A0A8J6BCM6"/>
<feature type="transmembrane region" description="Helical" evidence="12">
    <location>
        <begin position="140"/>
        <end position="162"/>
    </location>
</feature>
<name>A0A8J6BCM6_ELECQ</name>
<feature type="transmembrane region" description="Helical" evidence="12">
    <location>
        <begin position="238"/>
        <end position="260"/>
    </location>
</feature>
<sequence>MEDLNQTSPERFILLGLSNVPYLQVMCFLVFLVMYVITLSMNSLLITAVSISSKLQTPMYFFLCNLSIIDIFFSSTVVPKILINTISKDRSISLLGCALQMYFHLAFGATECILLAVMAYDRFVAICKPLHYRNIMNKTLCCCLAAGSWGACFMNSVIHVVLTFQLPYCRSHHVNHFFCEMPPFFRLSCKDTRLNEISMYISAGIIGMCAFYLTLISYIHIISTILKIRSSQGRQKAFSTCASHFTVVSLYYGTIISMYLRPRSAYSETDKAVSILYTVVTPMLNPIIYSMRNKDVKGTIRMKLIRQPLNL</sequence>
<feature type="transmembrane region" description="Helical" evidence="12">
    <location>
        <begin position="272"/>
        <end position="291"/>
    </location>
</feature>
<dbReference type="InterPro" id="IPR000725">
    <property type="entry name" value="Olfact_rcpt"/>
</dbReference>
<evidence type="ECO:0000256" key="3">
    <source>
        <dbReference type="ARBA" id="ARBA00022606"/>
    </source>
</evidence>
<evidence type="ECO:0000256" key="4">
    <source>
        <dbReference type="ARBA" id="ARBA00022692"/>
    </source>
</evidence>
<keyword evidence="9 11" id="KW-0675">Receptor</keyword>
<comment type="similarity">
    <text evidence="11">Belongs to the G-protein coupled receptor 1 family.</text>
</comment>
<dbReference type="FunFam" id="1.20.1070.10:FF:000001">
    <property type="entry name" value="Olfactory receptor"/>
    <property type="match status" value="1"/>
</dbReference>
<dbReference type="SUPFAM" id="SSF81321">
    <property type="entry name" value="Family A G protein-coupled receptor-like"/>
    <property type="match status" value="1"/>
</dbReference>
<dbReference type="InterPro" id="IPR000276">
    <property type="entry name" value="GPCR_Rhodpsn"/>
</dbReference>
<evidence type="ECO:0000259" key="13">
    <source>
        <dbReference type="PROSITE" id="PS50262"/>
    </source>
</evidence>
<dbReference type="Proteomes" id="UP000770717">
    <property type="component" value="Unassembled WGS sequence"/>
</dbReference>
<evidence type="ECO:0000256" key="7">
    <source>
        <dbReference type="ARBA" id="ARBA00023040"/>
    </source>
</evidence>
<dbReference type="PRINTS" id="PR00245">
    <property type="entry name" value="OLFACTORYR"/>
</dbReference>
<comment type="caution">
    <text evidence="14">The sequence shown here is derived from an EMBL/GenBank/DDBJ whole genome shotgun (WGS) entry which is preliminary data.</text>
</comment>
<dbReference type="CDD" id="cd13954">
    <property type="entry name" value="7tmA_OR"/>
    <property type="match status" value="1"/>
</dbReference>
<protein>
    <recommendedName>
        <fullName evidence="12">Olfactory receptor</fullName>
    </recommendedName>
</protein>
<keyword evidence="8 12" id="KW-0472">Membrane</keyword>
<keyword evidence="2 12" id="KW-1003">Cell membrane</keyword>
<organism evidence="14 15">
    <name type="scientific">Eleutherodactylus coqui</name>
    <name type="common">Puerto Rican coqui</name>
    <dbReference type="NCBI Taxonomy" id="57060"/>
    <lineage>
        <taxon>Eukaryota</taxon>
        <taxon>Metazoa</taxon>
        <taxon>Chordata</taxon>
        <taxon>Craniata</taxon>
        <taxon>Vertebrata</taxon>
        <taxon>Euteleostomi</taxon>
        <taxon>Amphibia</taxon>
        <taxon>Batrachia</taxon>
        <taxon>Anura</taxon>
        <taxon>Neobatrachia</taxon>
        <taxon>Hyloidea</taxon>
        <taxon>Eleutherodactylidae</taxon>
        <taxon>Eleutherodactylinae</taxon>
        <taxon>Eleutherodactylus</taxon>
        <taxon>Eleutherodactylus</taxon>
    </lineage>
</organism>
<keyword evidence="5 12" id="KW-0552">Olfaction</keyword>
<keyword evidence="7 11" id="KW-0297">G-protein coupled receptor</keyword>
<keyword evidence="6 12" id="KW-1133">Transmembrane helix</keyword>
<comment type="subcellular location">
    <subcellularLocation>
        <location evidence="1 12">Cell membrane</location>
        <topology evidence="1 12">Multi-pass membrane protein</topology>
    </subcellularLocation>
</comment>
<dbReference type="PROSITE" id="PS50262">
    <property type="entry name" value="G_PROTEIN_RECEP_F1_2"/>
    <property type="match status" value="1"/>
</dbReference>
<dbReference type="PRINTS" id="PR00237">
    <property type="entry name" value="GPCRRHODOPSN"/>
</dbReference>
<reference evidence="14" key="1">
    <citation type="thesis" date="2020" institute="ProQuest LLC" country="789 East Eisenhower Parkway, Ann Arbor, MI, USA">
        <title>Comparative Genomics and Chromosome Evolution.</title>
        <authorList>
            <person name="Mudd A.B."/>
        </authorList>
    </citation>
    <scope>NUCLEOTIDE SEQUENCE</scope>
    <source>
        <strain evidence="14">HN-11 Male</strain>
        <tissue evidence="14">Kidney and liver</tissue>
    </source>
</reference>
<keyword evidence="3 12" id="KW-0716">Sensory transduction</keyword>
<evidence type="ECO:0000256" key="2">
    <source>
        <dbReference type="ARBA" id="ARBA00022475"/>
    </source>
</evidence>
<keyword evidence="4 11" id="KW-0812">Transmembrane</keyword>
<evidence type="ECO:0000256" key="5">
    <source>
        <dbReference type="ARBA" id="ARBA00022725"/>
    </source>
</evidence>
<feature type="transmembrane region" description="Helical" evidence="12">
    <location>
        <begin position="102"/>
        <end position="120"/>
    </location>
</feature>
<evidence type="ECO:0000256" key="12">
    <source>
        <dbReference type="RuleBase" id="RU363047"/>
    </source>
</evidence>
<dbReference type="EMBL" id="WNTK01003959">
    <property type="protein sequence ID" value="KAG9464746.1"/>
    <property type="molecule type" value="Genomic_DNA"/>
</dbReference>
<feature type="transmembrane region" description="Helical" evidence="12">
    <location>
        <begin position="60"/>
        <end position="82"/>
    </location>
</feature>
<feature type="transmembrane region" description="Helical" evidence="12">
    <location>
        <begin position="20"/>
        <end position="48"/>
    </location>
</feature>
<dbReference type="OrthoDB" id="9882471at2759"/>